<dbReference type="KEGG" id="mmas:MYMAC_005842"/>
<accession>A0A250K381</accession>
<dbReference type="InterPro" id="IPR029068">
    <property type="entry name" value="Glyas_Bleomycin-R_OHBP_Dase"/>
</dbReference>
<organism evidence="2 3">
    <name type="scientific">Corallococcus macrosporus DSM 14697</name>
    <dbReference type="NCBI Taxonomy" id="1189310"/>
    <lineage>
        <taxon>Bacteria</taxon>
        <taxon>Pseudomonadati</taxon>
        <taxon>Myxococcota</taxon>
        <taxon>Myxococcia</taxon>
        <taxon>Myxococcales</taxon>
        <taxon>Cystobacterineae</taxon>
        <taxon>Myxococcaceae</taxon>
        <taxon>Corallococcus</taxon>
    </lineage>
</organism>
<dbReference type="InterPro" id="IPR053863">
    <property type="entry name" value="Glyoxy/Ble-like_N"/>
</dbReference>
<dbReference type="Proteomes" id="UP000217343">
    <property type="component" value="Chromosome"/>
</dbReference>
<evidence type="ECO:0000313" key="3">
    <source>
        <dbReference type="Proteomes" id="UP000217343"/>
    </source>
</evidence>
<keyword evidence="2" id="KW-0560">Oxidoreductase</keyword>
<keyword evidence="2" id="KW-0223">Dioxygenase</keyword>
<feature type="domain" description="VOC" evidence="1">
    <location>
        <begin position="27"/>
        <end position="151"/>
    </location>
</feature>
<dbReference type="Pfam" id="PF22677">
    <property type="entry name" value="Ble-like_N"/>
    <property type="match status" value="1"/>
</dbReference>
<dbReference type="PANTHER" id="PTHR36503">
    <property type="entry name" value="BLR2520 PROTEIN"/>
    <property type="match status" value="1"/>
</dbReference>
<reference evidence="2 3" key="1">
    <citation type="submission" date="2017-06" db="EMBL/GenBank/DDBJ databases">
        <title>Sequencing and comparative analysis of myxobacterial genomes.</title>
        <authorList>
            <person name="Rupp O."/>
            <person name="Goesmann A."/>
            <person name="Sogaard-Andersen L."/>
        </authorList>
    </citation>
    <scope>NUCLEOTIDE SEQUENCE [LARGE SCALE GENOMIC DNA]</scope>
    <source>
        <strain evidence="2 3">DSM 14697</strain>
    </source>
</reference>
<sequence length="159" mass="17591">MISGRPGSLNLQNPPSLEANMKVSRPRKLFLNLPVADLKRSVDFFTRLGFEFNKDFTDENATCMVVGEDAFVMLLTHTRFKDFIKKPLHDATQSTAGTYALSADSKAEVDEMVKIALANGGSPAAEAMDLGFMYGGSFYDPDGHHWELAWMDPGQMPPQ</sequence>
<dbReference type="EMBL" id="CP022203">
    <property type="protein sequence ID" value="ATB50187.1"/>
    <property type="molecule type" value="Genomic_DNA"/>
</dbReference>
<gene>
    <name evidence="2" type="ORF">MYMAC_005842</name>
</gene>
<protein>
    <submittedName>
        <fullName evidence="2">Extradiol dioxygenase</fullName>
    </submittedName>
</protein>
<name>A0A250K381_9BACT</name>
<dbReference type="InterPro" id="IPR037523">
    <property type="entry name" value="VOC_core"/>
</dbReference>
<keyword evidence="3" id="KW-1185">Reference proteome</keyword>
<proteinExistence type="predicted"/>
<evidence type="ECO:0000259" key="1">
    <source>
        <dbReference type="PROSITE" id="PS51819"/>
    </source>
</evidence>
<dbReference type="SUPFAM" id="SSF54593">
    <property type="entry name" value="Glyoxalase/Bleomycin resistance protein/Dihydroxybiphenyl dioxygenase"/>
    <property type="match status" value="1"/>
</dbReference>
<dbReference type="PANTHER" id="PTHR36503:SF2">
    <property type="entry name" value="BLR2408 PROTEIN"/>
    <property type="match status" value="1"/>
</dbReference>
<dbReference type="GO" id="GO:0051213">
    <property type="term" value="F:dioxygenase activity"/>
    <property type="evidence" value="ECO:0007669"/>
    <property type="project" value="UniProtKB-KW"/>
</dbReference>
<dbReference type="PROSITE" id="PS51819">
    <property type="entry name" value="VOC"/>
    <property type="match status" value="1"/>
</dbReference>
<dbReference type="AlphaFoldDB" id="A0A250K381"/>
<dbReference type="Gene3D" id="3.10.180.10">
    <property type="entry name" value="2,3-Dihydroxybiphenyl 1,2-Dioxygenase, domain 1"/>
    <property type="match status" value="1"/>
</dbReference>
<evidence type="ECO:0000313" key="2">
    <source>
        <dbReference type="EMBL" id="ATB50187.1"/>
    </source>
</evidence>